<reference evidence="2 3" key="1">
    <citation type="submission" date="2020-02" db="EMBL/GenBank/DDBJ databases">
        <authorList>
            <person name="Zheng R.K."/>
            <person name="Sun C.M."/>
        </authorList>
    </citation>
    <scope>NUCLEOTIDE SEQUENCE [LARGE SCALE GENOMIC DNA]</scope>
    <source>
        <strain evidence="3">rifampicinis</strain>
    </source>
</reference>
<feature type="domain" description="Putative restriction endonuclease" evidence="1">
    <location>
        <begin position="12"/>
        <end position="175"/>
    </location>
</feature>
<evidence type="ECO:0000313" key="2">
    <source>
        <dbReference type="EMBL" id="QPC83752.1"/>
    </source>
</evidence>
<dbReference type="PANTHER" id="PTHR36558">
    <property type="entry name" value="GLR1098 PROTEIN"/>
    <property type="match status" value="1"/>
</dbReference>
<dbReference type="KEGG" id="pmet:G4Y79_05075"/>
<dbReference type="EMBL" id="CP062983">
    <property type="protein sequence ID" value="QPC83752.1"/>
    <property type="molecule type" value="Genomic_DNA"/>
</dbReference>
<gene>
    <name evidence="2" type="ORF">G4Y79_05075</name>
</gene>
<dbReference type="Gene3D" id="3.90.1570.10">
    <property type="entry name" value="tt1808, chain A"/>
    <property type="match status" value="1"/>
</dbReference>
<name>A0A7S8EB66_9CHLR</name>
<keyword evidence="2" id="KW-0540">Nuclease</keyword>
<protein>
    <submittedName>
        <fullName evidence="2">Uma2 family endonuclease</fullName>
    </submittedName>
</protein>
<dbReference type="Pfam" id="PF05685">
    <property type="entry name" value="Uma2"/>
    <property type="match status" value="1"/>
</dbReference>
<organism evidence="2 3">
    <name type="scientific">Phototrophicus methaneseepsis</name>
    <dbReference type="NCBI Taxonomy" id="2710758"/>
    <lineage>
        <taxon>Bacteria</taxon>
        <taxon>Bacillati</taxon>
        <taxon>Chloroflexota</taxon>
        <taxon>Candidatus Thermofontia</taxon>
        <taxon>Phototrophicales</taxon>
        <taxon>Phototrophicaceae</taxon>
        <taxon>Phototrophicus</taxon>
    </lineage>
</organism>
<keyword evidence="2" id="KW-0255">Endonuclease</keyword>
<evidence type="ECO:0000313" key="3">
    <source>
        <dbReference type="Proteomes" id="UP000594468"/>
    </source>
</evidence>
<dbReference type="InterPro" id="IPR011335">
    <property type="entry name" value="Restrct_endonuc-II-like"/>
</dbReference>
<dbReference type="Proteomes" id="UP000594468">
    <property type="component" value="Chromosome"/>
</dbReference>
<dbReference type="InterPro" id="IPR012296">
    <property type="entry name" value="Nuclease_put_TT1808"/>
</dbReference>
<keyword evidence="2" id="KW-0378">Hydrolase</keyword>
<proteinExistence type="predicted"/>
<evidence type="ECO:0000259" key="1">
    <source>
        <dbReference type="Pfam" id="PF05685"/>
    </source>
</evidence>
<dbReference type="PANTHER" id="PTHR36558:SF1">
    <property type="entry name" value="RESTRICTION ENDONUCLEASE DOMAIN-CONTAINING PROTEIN-RELATED"/>
    <property type="match status" value="1"/>
</dbReference>
<accession>A0A7S8EB66</accession>
<keyword evidence="3" id="KW-1185">Reference proteome</keyword>
<dbReference type="AlphaFoldDB" id="A0A7S8EB66"/>
<dbReference type="CDD" id="cd06260">
    <property type="entry name" value="DUF820-like"/>
    <property type="match status" value="1"/>
</dbReference>
<dbReference type="InterPro" id="IPR008538">
    <property type="entry name" value="Uma2"/>
</dbReference>
<sequence>MVALPDHQNMTPEEYLEFERQSDEKHEYIGGQIYAMAGAKRRHVWITTRIATLLSIQAQVGPCDVLSSDMRVQISHDAYFYPDVVVACDDYQYSEGEGDDNLTRPSVIVEVLSPTTQDYDRGRKWQQYRRIASLQDYLLVSQGMMLVEHYTRTSETSWQFQEYTKPEDVVSLVSIGCELKLDDIYQKIDFSVDE</sequence>
<dbReference type="GO" id="GO:0004519">
    <property type="term" value="F:endonuclease activity"/>
    <property type="evidence" value="ECO:0007669"/>
    <property type="project" value="UniProtKB-KW"/>
</dbReference>
<dbReference type="RefSeq" id="WP_195171816.1">
    <property type="nucleotide sequence ID" value="NZ_CP062983.1"/>
</dbReference>
<dbReference type="SUPFAM" id="SSF52980">
    <property type="entry name" value="Restriction endonuclease-like"/>
    <property type="match status" value="1"/>
</dbReference>